<feature type="chain" id="PRO_5040910682" evidence="5">
    <location>
        <begin position="22"/>
        <end position="524"/>
    </location>
</feature>
<reference evidence="7" key="1">
    <citation type="submission" date="2020-08" db="EMBL/GenBank/DDBJ databases">
        <authorList>
            <person name="Hu Y."/>
            <person name="Nguyen S.V."/>
            <person name="Li F."/>
            <person name="Fanning S."/>
        </authorList>
    </citation>
    <scope>NUCLEOTIDE SEQUENCE</scope>
    <source>
        <strain evidence="7">SYSU D8009</strain>
    </source>
</reference>
<evidence type="ECO:0000256" key="1">
    <source>
        <dbReference type="ARBA" id="ARBA00004418"/>
    </source>
</evidence>
<dbReference type="Gene3D" id="3.90.76.10">
    <property type="entry name" value="Dipeptide-binding Protein, Domain 1"/>
    <property type="match status" value="1"/>
</dbReference>
<dbReference type="PANTHER" id="PTHR30290">
    <property type="entry name" value="PERIPLASMIC BINDING COMPONENT OF ABC TRANSPORTER"/>
    <property type="match status" value="1"/>
</dbReference>
<feature type="signal peptide" evidence="5">
    <location>
        <begin position="1"/>
        <end position="21"/>
    </location>
</feature>
<dbReference type="GO" id="GO:0043190">
    <property type="term" value="C:ATP-binding cassette (ABC) transporter complex"/>
    <property type="evidence" value="ECO:0007669"/>
    <property type="project" value="InterPro"/>
</dbReference>
<accession>A0A9X0UH69</accession>
<dbReference type="Gene3D" id="3.10.105.10">
    <property type="entry name" value="Dipeptide-binding Protein, Domain 3"/>
    <property type="match status" value="1"/>
</dbReference>
<dbReference type="Pfam" id="PF00496">
    <property type="entry name" value="SBP_bac_5"/>
    <property type="match status" value="1"/>
</dbReference>
<dbReference type="GO" id="GO:1904680">
    <property type="term" value="F:peptide transmembrane transporter activity"/>
    <property type="evidence" value="ECO:0007669"/>
    <property type="project" value="TreeGrafter"/>
</dbReference>
<dbReference type="PIRSF" id="PIRSF002741">
    <property type="entry name" value="MppA"/>
    <property type="match status" value="1"/>
</dbReference>
<evidence type="ECO:0000256" key="5">
    <source>
        <dbReference type="SAM" id="SignalP"/>
    </source>
</evidence>
<proteinExistence type="inferred from homology"/>
<comment type="subcellular location">
    <subcellularLocation>
        <location evidence="1">Periplasm</location>
    </subcellularLocation>
</comment>
<feature type="domain" description="Solute-binding protein family 5" evidence="6">
    <location>
        <begin position="67"/>
        <end position="438"/>
    </location>
</feature>
<evidence type="ECO:0000256" key="2">
    <source>
        <dbReference type="ARBA" id="ARBA00005695"/>
    </source>
</evidence>
<evidence type="ECO:0000256" key="4">
    <source>
        <dbReference type="ARBA" id="ARBA00022729"/>
    </source>
</evidence>
<dbReference type="InterPro" id="IPR030678">
    <property type="entry name" value="Peptide/Ni-bd"/>
</dbReference>
<dbReference type="InterPro" id="IPR039424">
    <property type="entry name" value="SBP_5"/>
</dbReference>
<protein>
    <submittedName>
        <fullName evidence="7">ABC transporter substrate-binding protein</fullName>
    </submittedName>
</protein>
<dbReference type="AlphaFoldDB" id="A0A9X0UH69"/>
<keyword evidence="3" id="KW-0813">Transport</keyword>
<keyword evidence="8" id="KW-1185">Reference proteome</keyword>
<dbReference type="GO" id="GO:0030288">
    <property type="term" value="C:outer membrane-bounded periplasmic space"/>
    <property type="evidence" value="ECO:0007669"/>
    <property type="project" value="UniProtKB-ARBA"/>
</dbReference>
<dbReference type="PANTHER" id="PTHR30290:SF9">
    <property type="entry name" value="OLIGOPEPTIDE-BINDING PROTEIN APPA"/>
    <property type="match status" value="1"/>
</dbReference>
<evidence type="ECO:0000313" key="7">
    <source>
        <dbReference type="EMBL" id="MBC4015955.1"/>
    </source>
</evidence>
<dbReference type="Proteomes" id="UP000600101">
    <property type="component" value="Unassembled WGS sequence"/>
</dbReference>
<keyword evidence="4 5" id="KW-0732">Signal</keyword>
<dbReference type="EMBL" id="JACOMF010000011">
    <property type="protein sequence ID" value="MBC4015955.1"/>
    <property type="molecule type" value="Genomic_DNA"/>
</dbReference>
<dbReference type="Gene3D" id="3.40.190.10">
    <property type="entry name" value="Periplasmic binding protein-like II"/>
    <property type="match status" value="1"/>
</dbReference>
<dbReference type="SUPFAM" id="SSF53850">
    <property type="entry name" value="Periplasmic binding protein-like II"/>
    <property type="match status" value="1"/>
</dbReference>
<evidence type="ECO:0000256" key="3">
    <source>
        <dbReference type="ARBA" id="ARBA00022448"/>
    </source>
</evidence>
<name>A0A9X0UH69_9PROT</name>
<evidence type="ECO:0000313" key="8">
    <source>
        <dbReference type="Proteomes" id="UP000600101"/>
    </source>
</evidence>
<comment type="caution">
    <text evidence="7">The sequence shown here is derived from an EMBL/GenBank/DDBJ whole genome shotgun (WGS) entry which is preliminary data.</text>
</comment>
<dbReference type="InterPro" id="IPR000914">
    <property type="entry name" value="SBP_5_dom"/>
</dbReference>
<sequence length="524" mass="58438">MPGMIRSLTLCAALAALPAAAQPRDTLTIGYAAVVTTLDPHYHNLGPNNAMGQHIFDRLVERDATAKPHPSLAESYRPLSETVWEFKLRRGVTWHDGKPFTADDVVFTFERAPNVPNSPGGFGGFLRTISRVEVVDDYTIRLHTRQPHPLLPLDLASVSIIARHAATGAQVEEYNSGRAAIGTGSYRVLAYRSGDRVELARHEADWRPAQPWSRVNVRFLLNDGARTAALLAGDVDLIEQIPTSDLARLRRDPRLTVTEIASLRTVFISPDYSRRGPHPNVTDNIGTPLPENPFHDARVRRALSMAVNREALVERVMEGAAEATANWLPRGAFGYNPDIRPRAFDPDGAKRLLAEAGFPEGFRLTLATPNDRWPNDARISQAVAQMWTRIGVRTSIEALPFAAFVPRRSRQEWAIQLGAWGSTTGEASNFLLSIVASYDRQKLTGASNMTRHSDPVIDDFVARGAATMDEERREAIWREAVAYYAEQEPMIQLVQYINTWAHRRGLRHQPRMDERTVAMGVRPE</sequence>
<evidence type="ECO:0000259" key="6">
    <source>
        <dbReference type="Pfam" id="PF00496"/>
    </source>
</evidence>
<dbReference type="GO" id="GO:0015833">
    <property type="term" value="P:peptide transport"/>
    <property type="evidence" value="ECO:0007669"/>
    <property type="project" value="TreeGrafter"/>
</dbReference>
<dbReference type="CDD" id="cd08498">
    <property type="entry name" value="PBP2_NikA_DppA_OppA_like_2"/>
    <property type="match status" value="1"/>
</dbReference>
<comment type="similarity">
    <text evidence="2">Belongs to the bacterial solute-binding protein 5 family.</text>
</comment>
<gene>
    <name evidence="7" type="ORF">H7965_11540</name>
</gene>
<organism evidence="7 8">
    <name type="scientific">Siccirubricoccus deserti</name>
    <dbReference type="NCBI Taxonomy" id="2013562"/>
    <lineage>
        <taxon>Bacteria</taxon>
        <taxon>Pseudomonadati</taxon>
        <taxon>Pseudomonadota</taxon>
        <taxon>Alphaproteobacteria</taxon>
        <taxon>Acetobacterales</taxon>
        <taxon>Roseomonadaceae</taxon>
        <taxon>Siccirubricoccus</taxon>
    </lineage>
</organism>